<dbReference type="SUPFAM" id="SSF47446">
    <property type="entry name" value="Signal peptide-binding domain"/>
    <property type="match status" value="1"/>
</dbReference>
<feature type="binding site" evidence="9">
    <location>
        <begin position="184"/>
        <end position="188"/>
    </location>
    <ligand>
        <name>GTP</name>
        <dbReference type="ChEBI" id="CHEBI:37565"/>
    </ligand>
</feature>
<dbReference type="Gene3D" id="1.20.120.140">
    <property type="entry name" value="Signal recognition particle SRP54, nucleotide-binding domain"/>
    <property type="match status" value="1"/>
</dbReference>
<evidence type="ECO:0000256" key="4">
    <source>
        <dbReference type="ARBA" id="ARBA00022801"/>
    </source>
</evidence>
<dbReference type="InterPro" id="IPR042101">
    <property type="entry name" value="SRP54_N_sf"/>
</dbReference>
<evidence type="ECO:0000256" key="9">
    <source>
        <dbReference type="HAMAP-Rule" id="MF_00306"/>
    </source>
</evidence>
<dbReference type="SUPFAM" id="SSF47364">
    <property type="entry name" value="Domain of the SRP/SRP receptor G-proteins"/>
    <property type="match status" value="1"/>
</dbReference>
<evidence type="ECO:0000256" key="3">
    <source>
        <dbReference type="ARBA" id="ARBA00022741"/>
    </source>
</evidence>
<reference evidence="13" key="1">
    <citation type="submission" date="2022-12" db="EMBL/GenBank/DDBJ databases">
        <title>Isolation and characterisation of novel Methanocorpusculum spp. from native Australian herbivores indicates the genus is ancestrally host-associated.</title>
        <authorList>
            <person name="Volmer J.G."/>
            <person name="Soo R.M."/>
            <person name="Evans P.N."/>
            <person name="Hoedt E.C."/>
            <person name="Astorga Alsina A.L."/>
            <person name="Woodcroft B.J."/>
            <person name="Tyson G.W."/>
            <person name="Hugenholtz P."/>
            <person name="Morrison M."/>
        </authorList>
    </citation>
    <scope>NUCLEOTIDE SEQUENCE</scope>
    <source>
        <strain evidence="13">CW153</strain>
    </source>
</reference>
<dbReference type="InterPro" id="IPR036225">
    <property type="entry name" value="SRP/SRP_N"/>
</dbReference>
<keyword evidence="2 9" id="KW-0963">Cytoplasm</keyword>
<dbReference type="Pfam" id="PF02978">
    <property type="entry name" value="SRP_SPB"/>
    <property type="match status" value="1"/>
</dbReference>
<dbReference type="InterPro" id="IPR004125">
    <property type="entry name" value="Signal_recog_particle_SRP54_M"/>
</dbReference>
<dbReference type="CDD" id="cd17875">
    <property type="entry name" value="SRP54_G"/>
    <property type="match status" value="1"/>
</dbReference>
<dbReference type="InterPro" id="IPR013822">
    <property type="entry name" value="Signal_recog_particl_SRP54_hlx"/>
</dbReference>
<dbReference type="Pfam" id="PF02881">
    <property type="entry name" value="SRP54_N"/>
    <property type="match status" value="1"/>
</dbReference>
<evidence type="ECO:0000259" key="10">
    <source>
        <dbReference type="SMART" id="SM00382"/>
    </source>
</evidence>
<dbReference type="InterPro" id="IPR022941">
    <property type="entry name" value="SRP54"/>
</dbReference>
<keyword evidence="6 9" id="KW-0342">GTP-binding</keyword>
<organism evidence="13 14">
    <name type="scientific">Methanocorpusculum vombati</name>
    <dbReference type="NCBI Taxonomy" id="3002864"/>
    <lineage>
        <taxon>Archaea</taxon>
        <taxon>Methanobacteriati</taxon>
        <taxon>Methanobacteriota</taxon>
        <taxon>Stenosarchaea group</taxon>
        <taxon>Methanomicrobia</taxon>
        <taxon>Methanomicrobiales</taxon>
        <taxon>Methanocorpusculaceae</taxon>
        <taxon>Methanocorpusculum</taxon>
    </lineage>
</organism>
<comment type="catalytic activity">
    <reaction evidence="9">
        <text>GTP + H2O = GDP + phosphate + H(+)</text>
        <dbReference type="Rhea" id="RHEA:19669"/>
        <dbReference type="ChEBI" id="CHEBI:15377"/>
        <dbReference type="ChEBI" id="CHEBI:15378"/>
        <dbReference type="ChEBI" id="CHEBI:37565"/>
        <dbReference type="ChEBI" id="CHEBI:43474"/>
        <dbReference type="ChEBI" id="CHEBI:58189"/>
        <dbReference type="EC" id="3.6.5.4"/>
    </reaction>
</comment>
<name>A0ABT4IJW2_9EURY</name>
<comment type="subcellular location">
    <subcellularLocation>
        <location evidence="9">Cytoplasm</location>
    </subcellularLocation>
    <text evidence="9">The SRP-RNC complex is targeted to the cytoplasmic membrane.</text>
</comment>
<sequence length="451" mass="49321">MGLDTLSNSLKDAMKKLAGKTVIDRAAVDELVRDLQRALLSSDVNVKLVMQLSQSIKSRALDEDLPPGMNVREHVLRIVYQELVKLVGKEAEFSLRPQKILMAGLQGSGKTTTTGKLCRYFQRKGLKVGAIGADNFRPGAYAQLETLCKKINVPCYGDPQEKDAVKITRDGLAALKDVEVVIVDTAGRHALEDDLIEEITQINDLLKPDHRWLVIDAALGQAARDQAKRFHEAIGIDGVIVTKMDGTAKGGGAMSAVSETESGIVFIGNGETIEDLERFDANGFISRLLGMGDLKALVEKAEEAIKPEDVDVNAMLRGKFTLNDMYKQLEAVQKMGPLKQVLSMLPLGGMNVPSEALDGTADRMKKFRIIMDSMTPQELDDPSLINTSRMTRVAKGSGATVDEVRELIKYYKMMQKTLKGFRGNRMAMNKMMKQMSKGGGDLGGMGPMGPM</sequence>
<dbReference type="InterPro" id="IPR036891">
    <property type="entry name" value="Signal_recog_part_SRP54_M_sf"/>
</dbReference>
<dbReference type="PANTHER" id="PTHR11564:SF5">
    <property type="entry name" value="SIGNAL RECOGNITION PARTICLE SUBUNIT SRP54"/>
    <property type="match status" value="1"/>
</dbReference>
<evidence type="ECO:0000256" key="2">
    <source>
        <dbReference type="ARBA" id="ARBA00022490"/>
    </source>
</evidence>
<keyword evidence="5 9" id="KW-0694">RNA-binding</keyword>
<dbReference type="PANTHER" id="PTHR11564">
    <property type="entry name" value="SIGNAL RECOGNITION PARTICLE 54K PROTEIN SRP54"/>
    <property type="match status" value="1"/>
</dbReference>
<dbReference type="RefSeq" id="WP_268922216.1">
    <property type="nucleotide sequence ID" value="NZ_JAPTGC010000002.1"/>
</dbReference>
<comment type="domain">
    <text evidence="9">Composed of three domains: the N-terminal N domain, which is responsible for interactions with the ribosome, the central G domain, which binds GTP, and the C-terminal M domain, which binds the RNA and the signal sequence of the RNC.</text>
</comment>
<dbReference type="SMART" id="SM00382">
    <property type="entry name" value="AAA"/>
    <property type="match status" value="1"/>
</dbReference>
<evidence type="ECO:0000256" key="8">
    <source>
        <dbReference type="ARBA" id="ARBA00023274"/>
    </source>
</evidence>
<accession>A0ABT4IJW2</accession>
<dbReference type="InterPro" id="IPR027417">
    <property type="entry name" value="P-loop_NTPase"/>
</dbReference>
<feature type="domain" description="Signal recognition particle SRP54 helical bundle" evidence="12">
    <location>
        <begin position="2"/>
        <end position="87"/>
    </location>
</feature>
<keyword evidence="14" id="KW-1185">Reference proteome</keyword>
<dbReference type="Pfam" id="PF00448">
    <property type="entry name" value="SRP54"/>
    <property type="match status" value="1"/>
</dbReference>
<evidence type="ECO:0000256" key="6">
    <source>
        <dbReference type="ARBA" id="ARBA00023134"/>
    </source>
</evidence>
<feature type="binding site" evidence="9">
    <location>
        <begin position="242"/>
        <end position="245"/>
    </location>
    <ligand>
        <name>GTP</name>
        <dbReference type="ChEBI" id="CHEBI:37565"/>
    </ligand>
</feature>
<keyword evidence="3 9" id="KW-0547">Nucleotide-binding</keyword>
<keyword evidence="4 9" id="KW-0378">Hydrolase</keyword>
<dbReference type="EC" id="3.6.5.4" evidence="9"/>
<dbReference type="Proteomes" id="UP001141336">
    <property type="component" value="Unassembled WGS sequence"/>
</dbReference>
<dbReference type="InterPro" id="IPR000897">
    <property type="entry name" value="SRP54_GTPase_dom"/>
</dbReference>
<evidence type="ECO:0000256" key="5">
    <source>
        <dbReference type="ARBA" id="ARBA00022884"/>
    </source>
</evidence>
<evidence type="ECO:0000259" key="12">
    <source>
        <dbReference type="SMART" id="SM00963"/>
    </source>
</evidence>
<evidence type="ECO:0000313" key="13">
    <source>
        <dbReference type="EMBL" id="MCZ0862012.1"/>
    </source>
</evidence>
<comment type="caution">
    <text evidence="13">The sequence shown here is derived from an EMBL/GenBank/DDBJ whole genome shotgun (WGS) entry which is preliminary data.</text>
</comment>
<evidence type="ECO:0000256" key="7">
    <source>
        <dbReference type="ARBA" id="ARBA00023135"/>
    </source>
</evidence>
<dbReference type="InterPro" id="IPR003593">
    <property type="entry name" value="AAA+_ATPase"/>
</dbReference>
<keyword evidence="8 9" id="KW-0687">Ribonucleoprotein</keyword>
<proteinExistence type="inferred from homology"/>
<evidence type="ECO:0000256" key="1">
    <source>
        <dbReference type="ARBA" id="ARBA00005450"/>
    </source>
</evidence>
<dbReference type="SMART" id="SM00962">
    <property type="entry name" value="SRP54"/>
    <property type="match status" value="1"/>
</dbReference>
<feature type="domain" description="SRP54-type proteins GTP-binding" evidence="11">
    <location>
        <begin position="97"/>
        <end position="290"/>
    </location>
</feature>
<protein>
    <recommendedName>
        <fullName evidence="9">Signal recognition particle 54 kDa protein</fullName>
        <shortName evidence="9">SRP54</shortName>
        <ecNumber evidence="9">3.6.5.4</ecNumber>
    </recommendedName>
</protein>
<dbReference type="Gene3D" id="3.40.50.300">
    <property type="entry name" value="P-loop containing nucleotide triphosphate hydrolases"/>
    <property type="match status" value="1"/>
</dbReference>
<gene>
    <name evidence="9" type="primary">srp54</name>
    <name evidence="13" type="ORF">O0S09_01920</name>
</gene>
<feature type="domain" description="AAA+ ATPase" evidence="10">
    <location>
        <begin position="96"/>
        <end position="295"/>
    </location>
</feature>
<evidence type="ECO:0000313" key="14">
    <source>
        <dbReference type="Proteomes" id="UP001141336"/>
    </source>
</evidence>
<comment type="subunit">
    <text evidence="9">Part of the signal recognition particle protein translocation system, which is composed of SRP and FtsY. Archaeal SRP consists of a 7S RNA molecule of 300 nucleotides and two protein subunits: SRP54 and SRP19.</text>
</comment>
<dbReference type="SMART" id="SM00963">
    <property type="entry name" value="SRP54_N"/>
    <property type="match status" value="1"/>
</dbReference>
<feature type="binding site" evidence="9">
    <location>
        <begin position="104"/>
        <end position="111"/>
    </location>
    <ligand>
        <name>GTP</name>
        <dbReference type="ChEBI" id="CHEBI:37565"/>
    </ligand>
</feature>
<evidence type="ECO:0000259" key="11">
    <source>
        <dbReference type="SMART" id="SM00962"/>
    </source>
</evidence>
<dbReference type="HAMAP" id="MF_00306">
    <property type="entry name" value="SRP54"/>
    <property type="match status" value="1"/>
</dbReference>
<comment type="function">
    <text evidence="9">Involved in targeting and insertion of nascent membrane proteins into the cytoplasmic membrane. Binds to the hydrophobic signal sequence of the ribosome-nascent chain (RNC) as it emerges from the ribosomes. The SRP-RNC complex is then targeted to the cytoplasmic membrane where it interacts with the SRP receptor FtsY.</text>
</comment>
<dbReference type="SUPFAM" id="SSF52540">
    <property type="entry name" value="P-loop containing nucleoside triphosphate hydrolases"/>
    <property type="match status" value="1"/>
</dbReference>
<dbReference type="EMBL" id="JAPTGC010000002">
    <property type="protein sequence ID" value="MCZ0862012.1"/>
    <property type="molecule type" value="Genomic_DNA"/>
</dbReference>
<dbReference type="Gene3D" id="1.10.260.30">
    <property type="entry name" value="Signal recognition particle, SRP54 subunit, M-domain"/>
    <property type="match status" value="1"/>
</dbReference>
<comment type="similarity">
    <text evidence="1 9">Belongs to the GTP-binding SRP family. SRP54 subfamily.</text>
</comment>
<keyword evidence="7 9" id="KW-0733">Signal recognition particle</keyword>